<evidence type="ECO:0000313" key="1">
    <source>
        <dbReference type="EMBL" id="RDW65186.1"/>
    </source>
</evidence>
<dbReference type="EMBL" id="PDLN01000015">
    <property type="protein sequence ID" value="RDW65186.1"/>
    <property type="molecule type" value="Genomic_DNA"/>
</dbReference>
<comment type="caution">
    <text evidence="1">The sequence shown here is derived from an EMBL/GenBank/DDBJ whole genome shotgun (WGS) entry which is preliminary data.</text>
</comment>
<evidence type="ECO:0000313" key="2">
    <source>
        <dbReference type="Proteomes" id="UP000256328"/>
    </source>
</evidence>
<dbReference type="Proteomes" id="UP000256328">
    <property type="component" value="Unassembled WGS sequence"/>
</dbReference>
<protein>
    <recommendedName>
        <fullName evidence="3">Transcription factor domain-containing protein</fullName>
    </recommendedName>
</protein>
<proteinExistence type="predicted"/>
<sequence length="414" mass="47171">MEFNIYICYTQKHVRRGAPIDLALQEMQLSDIVAAGTTKANTPIFHQTLLSFAMILFGTQHRQASIAKHGYSIYGAALKKLNYMLQTSKFYSRNDVILSVATFAILECYVPTGPKHYLMHMTGLERLLELRGPTSLCSPKSSQLYKAIRHMILFASLRTGKASILAREEWKAAFRASCSAEEIPEQDLFDVLADCTVLAANYDDILAIRDRDPESSSRQRDEMCREGLALLNQLHIWRARWNSDENNSYFETPIDFAKLELGREPLADELPPFLTTFEFSNNTTAIMLMFYYTTLIHVFRILTSLTLENLRTHSNESFTPDTLQDAGYLDDVWKQIKHGYVAAERSVALQICRCIPDYLKRNSSLATEMSPIFQWTVTTAWMTFRGSESAEGKWLMKLLHTNNREVIAKGLLAG</sequence>
<dbReference type="AlphaFoldDB" id="A0A3D8QTM1"/>
<dbReference type="PANTHER" id="PTHR38111">
    <property type="entry name" value="ZN(2)-C6 FUNGAL-TYPE DOMAIN-CONTAINING PROTEIN-RELATED"/>
    <property type="match status" value="1"/>
</dbReference>
<reference evidence="1 2" key="1">
    <citation type="journal article" date="2018" name="IMA Fungus">
        <title>IMA Genome-F 9: Draft genome sequence of Annulohypoxylon stygium, Aspergillus mulundensis, Berkeleyomyces basicola (syn. Thielaviopsis basicola), Ceratocystis smalleyi, two Cercospora beticola strains, Coleophoma cylindrospora, Fusarium fracticaudum, Phialophora cf. hyalina, and Morchella septimelata.</title>
        <authorList>
            <person name="Wingfield B.D."/>
            <person name="Bills G.F."/>
            <person name="Dong Y."/>
            <person name="Huang W."/>
            <person name="Nel W.J."/>
            <person name="Swalarsk-Parry B.S."/>
            <person name="Vaghefi N."/>
            <person name="Wilken P.M."/>
            <person name="An Z."/>
            <person name="de Beer Z.W."/>
            <person name="De Vos L."/>
            <person name="Chen L."/>
            <person name="Duong T.A."/>
            <person name="Gao Y."/>
            <person name="Hammerbacher A."/>
            <person name="Kikkert J.R."/>
            <person name="Li Y."/>
            <person name="Li H."/>
            <person name="Li K."/>
            <person name="Li Q."/>
            <person name="Liu X."/>
            <person name="Ma X."/>
            <person name="Naidoo K."/>
            <person name="Pethybridge S.J."/>
            <person name="Sun J."/>
            <person name="Steenkamp E.T."/>
            <person name="van der Nest M.A."/>
            <person name="van Wyk S."/>
            <person name="Wingfield M.J."/>
            <person name="Xiong C."/>
            <person name="Yue Q."/>
            <person name="Zhang X."/>
        </authorList>
    </citation>
    <scope>NUCLEOTIDE SEQUENCE [LARGE SCALE GENOMIC DNA]</scope>
    <source>
        <strain evidence="1 2">BP5796</strain>
    </source>
</reference>
<organism evidence="1 2">
    <name type="scientific">Coleophoma crateriformis</name>
    <dbReference type="NCBI Taxonomy" id="565419"/>
    <lineage>
        <taxon>Eukaryota</taxon>
        <taxon>Fungi</taxon>
        <taxon>Dikarya</taxon>
        <taxon>Ascomycota</taxon>
        <taxon>Pezizomycotina</taxon>
        <taxon>Leotiomycetes</taxon>
        <taxon>Helotiales</taxon>
        <taxon>Dermateaceae</taxon>
        <taxon>Coleophoma</taxon>
    </lineage>
</organism>
<name>A0A3D8QTM1_9HELO</name>
<dbReference type="InterPro" id="IPR053178">
    <property type="entry name" value="Osmoadaptation_assoc"/>
</dbReference>
<evidence type="ECO:0008006" key="3">
    <source>
        <dbReference type="Google" id="ProtNLM"/>
    </source>
</evidence>
<dbReference type="PANTHER" id="PTHR38111:SF2">
    <property type="entry name" value="FINGER DOMAIN PROTEIN, PUTATIVE (AFU_ORTHOLOGUE AFUA_1G01560)-RELATED"/>
    <property type="match status" value="1"/>
</dbReference>
<accession>A0A3D8QTM1</accession>
<gene>
    <name evidence="1" type="ORF">BP5796_09878</name>
</gene>
<keyword evidence="2" id="KW-1185">Reference proteome</keyword>
<dbReference type="OrthoDB" id="5126878at2759"/>